<dbReference type="Pfam" id="PF02492">
    <property type="entry name" value="cobW"/>
    <property type="match status" value="2"/>
</dbReference>
<dbReference type="Proteomes" id="UP000024376">
    <property type="component" value="Unassembled WGS sequence"/>
</dbReference>
<dbReference type="PANTHER" id="PTHR43603">
    <property type="entry name" value="COBW DOMAIN-CONTAINING PROTEIN DDB_G0274527"/>
    <property type="match status" value="1"/>
</dbReference>
<dbReference type="PANTHER" id="PTHR43603:SF1">
    <property type="entry name" value="ZINC-REGULATED GTPASE METALLOPROTEIN ACTIVATOR 1"/>
    <property type="match status" value="1"/>
</dbReference>
<dbReference type="CDD" id="cd03112">
    <property type="entry name" value="CobW-like"/>
    <property type="match status" value="1"/>
</dbReference>
<feature type="compositionally biased region" description="Acidic residues" evidence="1">
    <location>
        <begin position="524"/>
        <end position="540"/>
    </location>
</feature>
<dbReference type="SMART" id="SM00833">
    <property type="entry name" value="CobW_C"/>
    <property type="match status" value="1"/>
</dbReference>
<evidence type="ECO:0000313" key="4">
    <source>
        <dbReference type="Proteomes" id="UP000024376"/>
    </source>
</evidence>
<dbReference type="SUPFAM" id="SSF52540">
    <property type="entry name" value="P-loop containing nucleoside triphosphate hydrolases"/>
    <property type="match status" value="1"/>
</dbReference>
<sequence>MAPLRRTTRSKAKKANKTNILVPSKPVPVTLLSGFLGSGKTTLLQHILRSNHGLRIAVVVNDIGAINVDASLIKQTHQLTKTNEKVIALQNGCICCTLRGDLLEELVRISQLQQFDYIIIESSGISEPEQVAETFDARLADQMSLMTEGDGMAGLDEDMVKVLMKLKKAGGLQKFARLDTTVTVIDAFTMMHDFDTVDLLSARRDDVTPEDERTVSDLMVDQIEFADVIILNKIDMVNDETKTRVIDLVKKLNHRAKILEAKYSKVDVKELVNTGLFDLERAQSGYGWLQDLHAMTVREVNGRNVVTPKPETEEYNVQNFIYSRLRPFHPKRLWALIYDKFILQMEQPDEDDDDGEEDEEEEDGEEDAEMVDYPDDMEEDGMTPPENDVILANKRAHPTFARLFRSKGEIFMATRPHRCGEWSQAGAMLTLTGGRSWFCTLQPEEYTTGNEEVDKMVKHDIAKGGEWGDRRQELVFIGEGLDHKALEGLLDECLLTDEEYEAWKGVMRKEGLKEEERRELLEELFEDGFPDWPGDDEEDGHEGHGH</sequence>
<dbReference type="InterPro" id="IPR027417">
    <property type="entry name" value="P-loop_NTPase"/>
</dbReference>
<dbReference type="OrthoDB" id="272672at2759"/>
<evidence type="ECO:0000313" key="3">
    <source>
        <dbReference type="EMBL" id="ETS02571.1"/>
    </source>
</evidence>
<dbReference type="AlphaFoldDB" id="A0A024SDH0"/>
<accession>A0A024SDH0</accession>
<dbReference type="SUPFAM" id="SSF90002">
    <property type="entry name" value="Hypothetical protein YjiA, C-terminal domain"/>
    <property type="match status" value="1"/>
</dbReference>
<dbReference type="KEGG" id="trr:M419DRAFT_78569"/>
<dbReference type="HOGENOM" id="CLU_017452_2_1_1"/>
<evidence type="ECO:0000256" key="1">
    <source>
        <dbReference type="SAM" id="MobiDB-lite"/>
    </source>
</evidence>
<gene>
    <name evidence="3" type="ORF">M419DRAFT_78569</name>
</gene>
<dbReference type="Pfam" id="PF07683">
    <property type="entry name" value="CobW_C"/>
    <property type="match status" value="1"/>
</dbReference>
<name>A0A024SDH0_HYPJR</name>
<feature type="region of interest" description="Disordered" evidence="1">
    <location>
        <begin position="348"/>
        <end position="372"/>
    </location>
</feature>
<dbReference type="InterPro" id="IPR003495">
    <property type="entry name" value="CobW/HypB/UreG_nucleotide-bd"/>
</dbReference>
<proteinExistence type="predicted"/>
<dbReference type="Gene3D" id="3.40.50.300">
    <property type="entry name" value="P-loop containing nucleotide triphosphate hydrolases"/>
    <property type="match status" value="1"/>
</dbReference>
<organism evidence="3 4">
    <name type="scientific">Hypocrea jecorina (strain ATCC 56765 / BCRC 32924 / NRRL 11460 / Rut C-30)</name>
    <name type="common">Trichoderma reesei</name>
    <dbReference type="NCBI Taxonomy" id="1344414"/>
    <lineage>
        <taxon>Eukaryota</taxon>
        <taxon>Fungi</taxon>
        <taxon>Dikarya</taxon>
        <taxon>Ascomycota</taxon>
        <taxon>Pezizomycotina</taxon>
        <taxon>Sordariomycetes</taxon>
        <taxon>Hypocreomycetidae</taxon>
        <taxon>Hypocreales</taxon>
        <taxon>Hypocreaceae</taxon>
        <taxon>Trichoderma</taxon>
    </lineage>
</organism>
<reference evidence="4" key="1">
    <citation type="journal article" date="2013" name="Ind. Biotechnol.">
        <title>Comparative genomics analysis of Trichoderma reesei strains.</title>
        <authorList>
            <person name="Koike H."/>
            <person name="Aerts A."/>
            <person name="LaButti K."/>
            <person name="Grigoriev I.V."/>
            <person name="Baker S.E."/>
        </authorList>
    </citation>
    <scope>NUCLEOTIDE SEQUENCE [LARGE SCALE GENOMIC DNA]</scope>
    <source>
        <strain evidence="4">ATCC 56765 / BCRC 32924 / NRRL 11460 / Rut C-30</strain>
    </source>
</reference>
<dbReference type="EMBL" id="KI911145">
    <property type="protein sequence ID" value="ETS02571.1"/>
    <property type="molecule type" value="Genomic_DNA"/>
</dbReference>
<evidence type="ECO:0000259" key="2">
    <source>
        <dbReference type="SMART" id="SM00833"/>
    </source>
</evidence>
<feature type="region of interest" description="Disordered" evidence="1">
    <location>
        <begin position="524"/>
        <end position="546"/>
    </location>
</feature>
<dbReference type="InterPro" id="IPR011629">
    <property type="entry name" value="CobW-like_C"/>
</dbReference>
<dbReference type="InterPro" id="IPR051927">
    <property type="entry name" value="Zn_Chap_cDPG_Synth"/>
</dbReference>
<protein>
    <submittedName>
        <fullName evidence="3">CobW-domain-containing protein</fullName>
    </submittedName>
</protein>
<feature type="domain" description="CobW C-terminal" evidence="2">
    <location>
        <begin position="317"/>
        <end position="494"/>
    </location>
</feature>